<comment type="caution">
    <text evidence="1">The sequence shown here is derived from an EMBL/GenBank/DDBJ whole genome shotgun (WGS) entry which is preliminary data.</text>
</comment>
<protein>
    <submittedName>
        <fullName evidence="1">Uncharacterized protein</fullName>
    </submittedName>
</protein>
<accession>A0A9P4XDN5</accession>
<keyword evidence="2" id="KW-1185">Reference proteome</keyword>
<evidence type="ECO:0000313" key="2">
    <source>
        <dbReference type="Proteomes" id="UP000801864"/>
    </source>
</evidence>
<dbReference type="EMBL" id="QLNT01000012">
    <property type="protein sequence ID" value="KAF3069463.1"/>
    <property type="molecule type" value="Genomic_DNA"/>
</dbReference>
<sequence>MATSLGQVGVSLVVCLRINFIAAKTAAQHFRRSRVGPLRYETQVMSRSTDCDSSVRKALA</sequence>
<proteinExistence type="predicted"/>
<gene>
    <name evidence="1" type="ORF">CFAM422_007345</name>
</gene>
<organism evidence="1 2">
    <name type="scientific">Trichoderma lentiforme</name>
    <dbReference type="NCBI Taxonomy" id="1567552"/>
    <lineage>
        <taxon>Eukaryota</taxon>
        <taxon>Fungi</taxon>
        <taxon>Dikarya</taxon>
        <taxon>Ascomycota</taxon>
        <taxon>Pezizomycotina</taxon>
        <taxon>Sordariomycetes</taxon>
        <taxon>Hypocreomycetidae</taxon>
        <taxon>Hypocreales</taxon>
        <taxon>Hypocreaceae</taxon>
        <taxon>Trichoderma</taxon>
    </lineage>
</organism>
<reference evidence="1 2" key="1">
    <citation type="submission" date="2018-06" db="EMBL/GenBank/DDBJ databases">
        <title>Genome analysis of cellulolytic fungus Trichoderma lentiforme CFAM-422.</title>
        <authorList>
            <person name="Steindorff A.S."/>
            <person name="Formighieri E.F."/>
            <person name="Midorikawa G.E.O."/>
            <person name="Tamietti M.S."/>
            <person name="Ramos E.Z."/>
            <person name="Silva A.S."/>
            <person name="Bon E.P.S."/>
            <person name="Mendes T.D."/>
            <person name="Damaso M.C.T."/>
            <person name="Favaro L.C.L."/>
        </authorList>
    </citation>
    <scope>NUCLEOTIDE SEQUENCE [LARGE SCALE GENOMIC DNA]</scope>
    <source>
        <strain evidence="1 2">CFAM-422</strain>
    </source>
</reference>
<dbReference type="AlphaFoldDB" id="A0A9P4XDN5"/>
<evidence type="ECO:0000313" key="1">
    <source>
        <dbReference type="EMBL" id="KAF3069463.1"/>
    </source>
</evidence>
<dbReference type="Proteomes" id="UP000801864">
    <property type="component" value="Unassembled WGS sequence"/>
</dbReference>
<name>A0A9P4XDN5_9HYPO</name>